<evidence type="ECO:0000259" key="3">
    <source>
        <dbReference type="PROSITE" id="PS51898"/>
    </source>
</evidence>
<protein>
    <submittedName>
        <fullName evidence="4">Integrase/recombinase, RitB</fullName>
    </submittedName>
</protein>
<keyword evidence="1" id="KW-0238">DNA-binding</keyword>
<reference evidence="4" key="1">
    <citation type="submission" date="2018-06" db="EMBL/GenBank/DDBJ databases">
        <authorList>
            <person name="Zhirakovskaya E."/>
        </authorList>
    </citation>
    <scope>NUCLEOTIDE SEQUENCE</scope>
</reference>
<gene>
    <name evidence="4" type="ORF">MNBD_GAMMA13-470</name>
</gene>
<dbReference type="InterPro" id="IPR050090">
    <property type="entry name" value="Tyrosine_recombinase_XerCD"/>
</dbReference>
<dbReference type="InterPro" id="IPR002104">
    <property type="entry name" value="Integrase_catalytic"/>
</dbReference>
<feature type="domain" description="Tyr recombinase" evidence="3">
    <location>
        <begin position="93"/>
        <end position="291"/>
    </location>
</feature>
<name>A0A3B0Z5V7_9ZZZZ</name>
<evidence type="ECO:0000313" key="4">
    <source>
        <dbReference type="EMBL" id="VAW81649.1"/>
    </source>
</evidence>
<dbReference type="GO" id="GO:0006310">
    <property type="term" value="P:DNA recombination"/>
    <property type="evidence" value="ECO:0007669"/>
    <property type="project" value="UniProtKB-KW"/>
</dbReference>
<sequence>MCDYLAMRRALGFKLHTDGTGLLSFVAFMEQAQADYISMDLALAWATQPTSVQPARWAQRLSYVRGFARYCSAIDPRTELLPRGLLPFPHQRPTPYFFADDDIDRLLQGTLALPSKDVFVNHTLYCLFGLLSVSGLRIGEALGLTVDDVDLDNSILAIRSTKFGKSRLVPLHATTVEVLVDYRACREQFLVGRQVPHWFINSHGEHLGYDCVLHAFHRLTAGLPSQPGRSRPRLHDLRHRFALVTLLHWYRDEQDVHQRLPVLSAFLGHVQVSDTYWYLSACPELLGAAKERLEHHWEHTS</sequence>
<dbReference type="EMBL" id="UOFK01000271">
    <property type="protein sequence ID" value="VAW81649.1"/>
    <property type="molecule type" value="Genomic_DNA"/>
</dbReference>
<dbReference type="GO" id="GO:0003677">
    <property type="term" value="F:DNA binding"/>
    <property type="evidence" value="ECO:0007669"/>
    <property type="project" value="UniProtKB-KW"/>
</dbReference>
<dbReference type="InterPro" id="IPR013762">
    <property type="entry name" value="Integrase-like_cat_sf"/>
</dbReference>
<dbReference type="GO" id="GO:0015074">
    <property type="term" value="P:DNA integration"/>
    <property type="evidence" value="ECO:0007669"/>
    <property type="project" value="InterPro"/>
</dbReference>
<dbReference type="PROSITE" id="PS51898">
    <property type="entry name" value="TYR_RECOMBINASE"/>
    <property type="match status" value="1"/>
</dbReference>
<dbReference type="PANTHER" id="PTHR30349">
    <property type="entry name" value="PHAGE INTEGRASE-RELATED"/>
    <property type="match status" value="1"/>
</dbReference>
<dbReference type="Pfam" id="PF00589">
    <property type="entry name" value="Phage_integrase"/>
    <property type="match status" value="1"/>
</dbReference>
<organism evidence="4">
    <name type="scientific">hydrothermal vent metagenome</name>
    <dbReference type="NCBI Taxonomy" id="652676"/>
    <lineage>
        <taxon>unclassified sequences</taxon>
        <taxon>metagenomes</taxon>
        <taxon>ecological metagenomes</taxon>
    </lineage>
</organism>
<dbReference type="InterPro" id="IPR011010">
    <property type="entry name" value="DNA_brk_join_enz"/>
</dbReference>
<dbReference type="SUPFAM" id="SSF56349">
    <property type="entry name" value="DNA breaking-rejoining enzymes"/>
    <property type="match status" value="1"/>
</dbReference>
<accession>A0A3B0Z5V7</accession>
<keyword evidence="2" id="KW-0233">DNA recombination</keyword>
<evidence type="ECO:0000256" key="2">
    <source>
        <dbReference type="ARBA" id="ARBA00023172"/>
    </source>
</evidence>
<evidence type="ECO:0000256" key="1">
    <source>
        <dbReference type="ARBA" id="ARBA00023125"/>
    </source>
</evidence>
<proteinExistence type="predicted"/>
<dbReference type="Gene3D" id="1.10.443.10">
    <property type="entry name" value="Intergrase catalytic core"/>
    <property type="match status" value="1"/>
</dbReference>
<dbReference type="PANTHER" id="PTHR30349:SF41">
    <property type="entry name" value="INTEGRASE_RECOMBINASE PROTEIN MJ0367-RELATED"/>
    <property type="match status" value="1"/>
</dbReference>
<dbReference type="AlphaFoldDB" id="A0A3B0Z5V7"/>